<evidence type="ECO:0000256" key="4">
    <source>
        <dbReference type="ARBA" id="ARBA00022692"/>
    </source>
</evidence>
<comment type="subcellular location">
    <subcellularLocation>
        <location evidence="9">Cell membrane</location>
        <topology evidence="9">Multi-pass membrane protein</topology>
    </subcellularLocation>
</comment>
<protein>
    <recommendedName>
        <fullName evidence="9">Lipoprotein signal peptidase</fullName>
        <ecNumber evidence="9">3.4.23.36</ecNumber>
    </recommendedName>
    <alternativeName>
        <fullName evidence="9">Prolipoprotein signal peptidase</fullName>
    </alternativeName>
    <alternativeName>
        <fullName evidence="9">Signal peptidase II</fullName>
        <shortName evidence="9">SPase II</shortName>
    </alternativeName>
</protein>
<comment type="caution">
    <text evidence="9">Lacks conserved residue(s) required for the propagation of feature annotation.</text>
</comment>
<evidence type="ECO:0000256" key="3">
    <source>
        <dbReference type="ARBA" id="ARBA00022670"/>
    </source>
</evidence>
<keyword evidence="12" id="KW-1185">Reference proteome</keyword>
<evidence type="ECO:0000256" key="2">
    <source>
        <dbReference type="ARBA" id="ARBA00022475"/>
    </source>
</evidence>
<dbReference type="PANTHER" id="PTHR33695">
    <property type="entry name" value="LIPOPROTEIN SIGNAL PEPTIDASE"/>
    <property type="match status" value="1"/>
</dbReference>
<sequence>MSLKKVALIVFLILLVDQVLKVYIKTNFYLRESIQVFGLDWFQIFFVENQGAAWGVELPGKYGKITLSLFRLIIAPVIGYYLYKSVKNNAPKLLVIALSLVFAGAVGNIIDSLIYGSIFSASTPSQIATFMPEGGGYADPLFGKVVDMLYFPFIQDAVWPEWIPFVGGKTFTFFNAIFNIADMAISTGVGILLVFNKRVFPQEEKVTTAQ</sequence>
<evidence type="ECO:0000256" key="8">
    <source>
        <dbReference type="ARBA" id="ARBA00023136"/>
    </source>
</evidence>
<dbReference type="Pfam" id="PF01252">
    <property type="entry name" value="Peptidase_A8"/>
    <property type="match status" value="1"/>
</dbReference>
<evidence type="ECO:0000313" key="12">
    <source>
        <dbReference type="Proteomes" id="UP000030140"/>
    </source>
</evidence>
<keyword evidence="6 9" id="KW-0378">Hydrolase</keyword>
<comment type="similarity">
    <text evidence="1 9 10">Belongs to the peptidase A8 family.</text>
</comment>
<keyword evidence="11" id="KW-0449">Lipoprotein</keyword>
<accession>A0A0A2GWJ7</accession>
<keyword evidence="5 9" id="KW-0064">Aspartyl protease</keyword>
<feature type="active site" evidence="9">
    <location>
        <position position="182"/>
    </location>
</feature>
<dbReference type="OrthoDB" id="9810259at2"/>
<feature type="active site" evidence="9">
    <location>
        <position position="147"/>
    </location>
</feature>
<dbReference type="PRINTS" id="PR00781">
    <property type="entry name" value="LIPOSIGPTASE"/>
</dbReference>
<dbReference type="PATRIC" id="fig|1300343.5.peg.568"/>
<evidence type="ECO:0000256" key="10">
    <source>
        <dbReference type="RuleBase" id="RU004181"/>
    </source>
</evidence>
<evidence type="ECO:0000256" key="6">
    <source>
        <dbReference type="ARBA" id="ARBA00022801"/>
    </source>
</evidence>
<dbReference type="PANTHER" id="PTHR33695:SF1">
    <property type="entry name" value="LIPOPROTEIN SIGNAL PEPTIDASE"/>
    <property type="match status" value="1"/>
</dbReference>
<dbReference type="Proteomes" id="UP000030140">
    <property type="component" value="Unassembled WGS sequence"/>
</dbReference>
<dbReference type="AlphaFoldDB" id="A0A0A2GWJ7"/>
<comment type="caution">
    <text evidence="11">The sequence shown here is derived from an EMBL/GenBank/DDBJ whole genome shotgun (WGS) entry which is preliminary data.</text>
</comment>
<keyword evidence="2 9" id="KW-1003">Cell membrane</keyword>
<feature type="transmembrane region" description="Helical" evidence="9">
    <location>
        <begin position="173"/>
        <end position="195"/>
    </location>
</feature>
<comment type="function">
    <text evidence="9">This protein specifically catalyzes the removal of signal peptides from prolipoproteins.</text>
</comment>
<keyword evidence="4 9" id="KW-0812">Transmembrane</keyword>
<evidence type="ECO:0000256" key="9">
    <source>
        <dbReference type="HAMAP-Rule" id="MF_00161"/>
    </source>
</evidence>
<comment type="catalytic activity">
    <reaction evidence="9">
        <text>Release of signal peptides from bacterial membrane prolipoproteins. Hydrolyzes -Xaa-Yaa-Zaa-|-(S,diacylglyceryl)Cys-, in which Xaa is hydrophobic (preferably Leu), and Yaa (Ala or Ser) and Zaa (Gly or Ala) have small, neutral side chains.</text>
        <dbReference type="EC" id="3.4.23.36"/>
    </reaction>
</comment>
<dbReference type="GO" id="GO:0006508">
    <property type="term" value="P:proteolysis"/>
    <property type="evidence" value="ECO:0007669"/>
    <property type="project" value="UniProtKB-KW"/>
</dbReference>
<gene>
    <name evidence="9" type="primary">lspA</name>
    <name evidence="11" type="ORF">NV36_08455</name>
</gene>
<dbReference type="GO" id="GO:0004190">
    <property type="term" value="F:aspartic-type endopeptidase activity"/>
    <property type="evidence" value="ECO:0007669"/>
    <property type="project" value="UniProtKB-UniRule"/>
</dbReference>
<evidence type="ECO:0000313" key="11">
    <source>
        <dbReference type="EMBL" id="KGO06873.1"/>
    </source>
</evidence>
<dbReference type="InterPro" id="IPR001872">
    <property type="entry name" value="Peptidase_A8"/>
</dbReference>
<comment type="pathway">
    <text evidence="9">Protein modification; lipoprotein biosynthesis (signal peptide cleavage).</text>
</comment>
<dbReference type="RefSeq" id="WP_035326115.1">
    <property type="nucleotide sequence ID" value="NZ_CP015125.1"/>
</dbReference>
<reference evidence="11 12" key="1">
    <citation type="submission" date="2014-10" db="EMBL/GenBank/DDBJ databases">
        <title>Draft genome sequence of the proteorhodopsin-containing marine bacterium Dokdonia donghaensis.</title>
        <authorList>
            <person name="Gomez-Consarnau L."/>
            <person name="Gonzalez J.M."/>
            <person name="Riedel T."/>
            <person name="Jaenicke S."/>
            <person name="Wagner-Doebler I."/>
            <person name="Fuhrman J.A."/>
        </authorList>
    </citation>
    <scope>NUCLEOTIDE SEQUENCE [LARGE SCALE GENOMIC DNA]</scope>
    <source>
        <strain evidence="11 12">DSW-1</strain>
    </source>
</reference>
<keyword evidence="8 9" id="KW-0472">Membrane</keyword>
<evidence type="ECO:0000256" key="7">
    <source>
        <dbReference type="ARBA" id="ARBA00022989"/>
    </source>
</evidence>
<keyword evidence="7 9" id="KW-1133">Transmembrane helix</keyword>
<keyword evidence="3 9" id="KW-0645">Protease</keyword>
<evidence type="ECO:0000256" key="5">
    <source>
        <dbReference type="ARBA" id="ARBA00022750"/>
    </source>
</evidence>
<evidence type="ECO:0000256" key="1">
    <source>
        <dbReference type="ARBA" id="ARBA00006139"/>
    </source>
</evidence>
<dbReference type="UniPathway" id="UPA00665"/>
<dbReference type="HAMAP" id="MF_00161">
    <property type="entry name" value="LspA"/>
    <property type="match status" value="1"/>
</dbReference>
<feature type="transmembrane region" description="Helical" evidence="9">
    <location>
        <begin position="95"/>
        <end position="115"/>
    </location>
</feature>
<dbReference type="KEGG" id="ddo:I597_0561"/>
<organism evidence="11 12">
    <name type="scientific">Dokdonia donghaensis DSW-1</name>
    <dbReference type="NCBI Taxonomy" id="1300343"/>
    <lineage>
        <taxon>Bacteria</taxon>
        <taxon>Pseudomonadati</taxon>
        <taxon>Bacteroidota</taxon>
        <taxon>Flavobacteriia</taxon>
        <taxon>Flavobacteriales</taxon>
        <taxon>Flavobacteriaceae</taxon>
        <taxon>Dokdonia</taxon>
    </lineage>
</organism>
<feature type="transmembrane region" description="Helical" evidence="9">
    <location>
        <begin position="65"/>
        <end position="83"/>
    </location>
</feature>
<dbReference type="GO" id="GO:0005886">
    <property type="term" value="C:plasma membrane"/>
    <property type="evidence" value="ECO:0007669"/>
    <property type="project" value="UniProtKB-SubCell"/>
</dbReference>
<dbReference type="EC" id="3.4.23.36" evidence="9"/>
<dbReference type="NCBIfam" id="NF011369">
    <property type="entry name" value="PRK14788.1"/>
    <property type="match status" value="1"/>
</dbReference>
<name>A0A0A2GWJ7_9FLAO</name>
<proteinExistence type="inferred from homology"/>
<dbReference type="EMBL" id="JSAQ01000001">
    <property type="protein sequence ID" value="KGO06873.1"/>
    <property type="molecule type" value="Genomic_DNA"/>
</dbReference>